<dbReference type="InterPro" id="IPR047259">
    <property type="entry name" value="QUIRKY-like"/>
</dbReference>
<dbReference type="InterPro" id="IPR047255">
    <property type="entry name" value="C2D_MCTP_PRT_plant"/>
</dbReference>
<evidence type="ECO:0000256" key="7">
    <source>
        <dbReference type="ARBA" id="ARBA00022989"/>
    </source>
</evidence>
<dbReference type="GO" id="GO:0046872">
    <property type="term" value="F:metal ion binding"/>
    <property type="evidence" value="ECO:0007669"/>
    <property type="project" value="UniProtKB-KW"/>
</dbReference>
<proteinExistence type="inferred from homology"/>
<evidence type="ECO:0000256" key="4">
    <source>
        <dbReference type="ARBA" id="ARBA00022723"/>
    </source>
</evidence>
<evidence type="ECO:0000256" key="9">
    <source>
        <dbReference type="SAM" id="Phobius"/>
    </source>
</evidence>
<dbReference type="InterPro" id="IPR047257">
    <property type="entry name" value="C2B_MCTP_PRT_plant"/>
</dbReference>
<dbReference type="EMBL" id="KZ662786">
    <property type="protein sequence ID" value="PPS19113.1"/>
    <property type="molecule type" value="Genomic_DNA"/>
</dbReference>
<dbReference type="InterPro" id="IPR013583">
    <property type="entry name" value="MCTP_C"/>
</dbReference>
<keyword evidence="6" id="KW-0106">Calcium</keyword>
<protein>
    <recommendedName>
        <fullName evidence="10">C2 domain-containing protein</fullName>
    </recommendedName>
</protein>
<feature type="domain" description="C2" evidence="10">
    <location>
        <begin position="183"/>
        <end position="306"/>
    </location>
</feature>
<feature type="domain" description="C2" evidence="10">
    <location>
        <begin position="340"/>
        <end position="474"/>
    </location>
</feature>
<sequence>MAVEKVDFSLKETSPNIGGDRVSGGEKLTSSFDLVEKMEFLFVRIVRARDLPLKAVNGIIDPYVEIKIGNYNATTKYFEKKPDFEWNQVFAFGQDQLQATTMEITVRDKELIIGDNMIGKITVALHEVPPCLPPDSPLASQWYKLEDKNGFTLRKGELMLAMWYSTQADRVFPDAWHSDSAIVSGESLLNTRSKAYLSPRLWYLRVNVIQARDLVPGRRDRNPQVYVKAVVGDVILRTRVSPDKNVNPKWNEDLMFVVAEPFFDPLIVTVEDRLENNTVRCLGKCVIRLSNVEQRLLPLPADPLWYNLEDIVFEDGMEKEVNFFSKLKMCVSLDGGYHVFDESVQIGSDYRPTAKMLWTAMIGVLELGIINASDLQPMKLRDGRETTDAYCVAKYGPKWVKTRTVVDSFDPKWNEQYSWDVYDPYTMLTIGVFDDCHLHGGDAVAVGDGKDPSFGKVRIRLSTLATNKIYTYSYPLLVLQPNGAKKMGELQLAIRFTCSSYLSLFLVYTMNPLLPHMHHIYPLSIYQLDILRKQAVRILCWSLSRTEPPLRQEVVEKQAVRILCWSLSRTEPPLRQEVVEYMLDGGSPMWSLRKAKANFQRVLATFKCFSDARQWFDEIRKWNNSAATVLVLAIYCIIVLKPDLILPTVTLYSIQVMILQWRKRPRRPTHIDVNLSVAGSVTADELDEELDTFPSSRQFDVLRMRYDRLRSIAGRVVTVISDIATQVERFHSLLNWRDPRITVTFLVCCLVGSFMLYYLISLKVFLIFGGFYVTRPPFLGKDVLNAPQNFFSRLPTKADYML</sequence>
<dbReference type="Pfam" id="PF08372">
    <property type="entry name" value="PRT_C"/>
    <property type="match status" value="1"/>
</dbReference>
<comment type="subcellular location">
    <subcellularLocation>
        <location evidence="1">Membrane</location>
        <topology evidence="1">Multi-pass membrane protein</topology>
    </subcellularLocation>
</comment>
<accession>A0A2P5YUA5</accession>
<evidence type="ECO:0000256" key="5">
    <source>
        <dbReference type="ARBA" id="ARBA00022737"/>
    </source>
</evidence>
<dbReference type="InterPro" id="IPR047258">
    <property type="entry name" value="C2C_MCTP_PRT_plant"/>
</dbReference>
<comment type="similarity">
    <text evidence="2">Belongs to the MCTP family.</text>
</comment>
<dbReference type="SUPFAM" id="SSF49562">
    <property type="entry name" value="C2 domain (Calcium/lipid-binding domain, CaLB)"/>
    <property type="match status" value="3"/>
</dbReference>
<evidence type="ECO:0000259" key="10">
    <source>
        <dbReference type="PROSITE" id="PS50004"/>
    </source>
</evidence>
<dbReference type="SMART" id="SM00239">
    <property type="entry name" value="C2"/>
    <property type="match status" value="3"/>
</dbReference>
<feature type="transmembrane region" description="Helical" evidence="9">
    <location>
        <begin position="743"/>
        <end position="773"/>
    </location>
</feature>
<keyword evidence="7 9" id="KW-1133">Transmembrane helix</keyword>
<evidence type="ECO:0000313" key="11">
    <source>
        <dbReference type="EMBL" id="PPS19113.1"/>
    </source>
</evidence>
<dbReference type="PROSITE" id="PS50004">
    <property type="entry name" value="C2"/>
    <property type="match status" value="3"/>
</dbReference>
<dbReference type="CDD" id="cd08378">
    <property type="entry name" value="C2B_MCTP_PRT_plant"/>
    <property type="match status" value="1"/>
</dbReference>
<dbReference type="PANTHER" id="PTHR31425:SF26">
    <property type="entry name" value="PROTEIN QUIRKY-LIKE"/>
    <property type="match status" value="1"/>
</dbReference>
<keyword evidence="4" id="KW-0479">Metal-binding</keyword>
<dbReference type="GO" id="GO:0016020">
    <property type="term" value="C:membrane"/>
    <property type="evidence" value="ECO:0007669"/>
    <property type="project" value="UniProtKB-SubCell"/>
</dbReference>
<evidence type="ECO:0000256" key="2">
    <source>
        <dbReference type="ARBA" id="ARBA00007923"/>
    </source>
</evidence>
<dbReference type="AlphaFoldDB" id="A0A2P5YUA5"/>
<evidence type="ECO:0000256" key="8">
    <source>
        <dbReference type="ARBA" id="ARBA00023136"/>
    </source>
</evidence>
<evidence type="ECO:0000256" key="6">
    <source>
        <dbReference type="ARBA" id="ARBA00022837"/>
    </source>
</evidence>
<dbReference type="OrthoDB" id="67700at2759"/>
<dbReference type="PANTHER" id="PTHR31425">
    <property type="entry name" value="PHOSPHORIBOSYLANTHRANILATE TRANSFERASE ISOFORM 1"/>
    <property type="match status" value="1"/>
</dbReference>
<dbReference type="FunFam" id="2.60.40.150:FF:000090">
    <property type="entry name" value="C2 domain-containing protein"/>
    <property type="match status" value="1"/>
</dbReference>
<dbReference type="CDD" id="cd04019">
    <property type="entry name" value="C2C_MCTP_PRT_plant"/>
    <property type="match status" value="1"/>
</dbReference>
<keyword evidence="5" id="KW-0677">Repeat</keyword>
<dbReference type="InterPro" id="IPR035892">
    <property type="entry name" value="C2_domain_sf"/>
</dbReference>
<dbReference type="InterPro" id="IPR000008">
    <property type="entry name" value="C2_dom"/>
</dbReference>
<dbReference type="Pfam" id="PF00168">
    <property type="entry name" value="C2"/>
    <property type="match status" value="3"/>
</dbReference>
<reference evidence="11 12" key="1">
    <citation type="submission" date="2015-01" db="EMBL/GenBank/DDBJ databases">
        <title>Genome of allotetraploid Gossypium barbadense reveals genomic plasticity and fiber elongation in cotton evolution.</title>
        <authorList>
            <person name="Chen X."/>
            <person name="Liu X."/>
            <person name="Zhao B."/>
            <person name="Zheng H."/>
            <person name="Hu Y."/>
            <person name="Lu G."/>
            <person name="Yang C."/>
            <person name="Chen J."/>
            <person name="Shan C."/>
            <person name="Zhang L."/>
            <person name="Zhou Y."/>
            <person name="Wang L."/>
            <person name="Guo W."/>
            <person name="Bai Y."/>
            <person name="Ruan J."/>
            <person name="Shangguan X."/>
            <person name="Mao Y."/>
            <person name="Jiang J."/>
            <person name="Zhu Y."/>
            <person name="Lei J."/>
            <person name="Kang H."/>
            <person name="Chen S."/>
            <person name="He X."/>
            <person name="Wang R."/>
            <person name="Wang Y."/>
            <person name="Chen J."/>
            <person name="Wang L."/>
            <person name="Yu S."/>
            <person name="Wang B."/>
            <person name="Wei J."/>
            <person name="Song S."/>
            <person name="Lu X."/>
            <person name="Gao Z."/>
            <person name="Gu W."/>
            <person name="Deng X."/>
            <person name="Ma D."/>
            <person name="Wang S."/>
            <person name="Liang W."/>
            <person name="Fang L."/>
            <person name="Cai C."/>
            <person name="Zhu X."/>
            <person name="Zhou B."/>
            <person name="Zhang Y."/>
            <person name="Chen Z."/>
            <person name="Xu S."/>
            <person name="Zhu R."/>
            <person name="Wang S."/>
            <person name="Zhang T."/>
            <person name="Zhao G."/>
        </authorList>
    </citation>
    <scope>NUCLEOTIDE SEQUENCE [LARGE SCALE GENOMIC DNA]</scope>
    <source>
        <strain evidence="12">cv. Xinhai21</strain>
        <tissue evidence="11">Leaf</tissue>
    </source>
</reference>
<evidence type="ECO:0000313" key="12">
    <source>
        <dbReference type="Proteomes" id="UP000239757"/>
    </source>
</evidence>
<organism evidence="11 12">
    <name type="scientific">Gossypium barbadense</name>
    <name type="common">Sea Island cotton</name>
    <name type="synonym">Hibiscus barbadensis</name>
    <dbReference type="NCBI Taxonomy" id="3634"/>
    <lineage>
        <taxon>Eukaryota</taxon>
        <taxon>Viridiplantae</taxon>
        <taxon>Streptophyta</taxon>
        <taxon>Embryophyta</taxon>
        <taxon>Tracheophyta</taxon>
        <taxon>Spermatophyta</taxon>
        <taxon>Magnoliopsida</taxon>
        <taxon>eudicotyledons</taxon>
        <taxon>Gunneridae</taxon>
        <taxon>Pentapetalae</taxon>
        <taxon>rosids</taxon>
        <taxon>malvids</taxon>
        <taxon>Malvales</taxon>
        <taxon>Malvaceae</taxon>
        <taxon>Malvoideae</taxon>
        <taxon>Gossypium</taxon>
    </lineage>
</organism>
<dbReference type="Proteomes" id="UP000239757">
    <property type="component" value="Unassembled WGS sequence"/>
</dbReference>
<evidence type="ECO:0000256" key="1">
    <source>
        <dbReference type="ARBA" id="ARBA00004141"/>
    </source>
</evidence>
<feature type="domain" description="C2" evidence="10">
    <location>
        <begin position="22"/>
        <end position="143"/>
    </location>
</feature>
<name>A0A2P5YUA5_GOSBA</name>
<dbReference type="Gene3D" id="2.60.40.150">
    <property type="entry name" value="C2 domain"/>
    <property type="match status" value="3"/>
</dbReference>
<dbReference type="CDD" id="cd08379">
    <property type="entry name" value="C2D_MCTP_PRT_plant"/>
    <property type="match status" value="1"/>
</dbReference>
<keyword evidence="8 9" id="KW-0472">Membrane</keyword>
<gene>
    <name evidence="11" type="ORF">GOBAR_AA01423</name>
</gene>
<keyword evidence="3 9" id="KW-0812">Transmembrane</keyword>
<evidence type="ECO:0000256" key="3">
    <source>
        <dbReference type="ARBA" id="ARBA00022692"/>
    </source>
</evidence>